<dbReference type="EMBL" id="JAENIK010000011">
    <property type="protein sequence ID" value="MBK1816228.1"/>
    <property type="molecule type" value="Genomic_DNA"/>
</dbReference>
<dbReference type="HAMAP" id="MF_01341">
    <property type="entry name" value="Ribosomal_uL15"/>
    <property type="match status" value="1"/>
</dbReference>
<comment type="caution">
    <text evidence="8">The sequence shown here is derived from an EMBL/GenBank/DDBJ whole genome shotgun (WGS) entry which is preliminary data.</text>
</comment>
<comment type="function">
    <text evidence="4">Binds to the 23S rRNA.</text>
</comment>
<dbReference type="InterPro" id="IPR036227">
    <property type="entry name" value="Ribosomal_uL15/eL18_sf"/>
</dbReference>
<dbReference type="PROSITE" id="PS00475">
    <property type="entry name" value="RIBOSOMAL_L15"/>
    <property type="match status" value="1"/>
</dbReference>
<evidence type="ECO:0000256" key="5">
    <source>
        <dbReference type="RuleBase" id="RU003888"/>
    </source>
</evidence>
<keyword evidence="4" id="KW-0699">rRNA-binding</keyword>
<keyword evidence="3 4" id="KW-0687">Ribonucleoprotein</keyword>
<keyword evidence="2 4" id="KW-0689">Ribosomal protein</keyword>
<dbReference type="AlphaFoldDB" id="A0A934R0N8"/>
<comment type="subunit">
    <text evidence="4">Part of the 50S ribosomal subunit.</text>
</comment>
<keyword evidence="4" id="KW-0694">RNA-binding</keyword>
<dbReference type="GO" id="GO:0019843">
    <property type="term" value="F:rRNA binding"/>
    <property type="evidence" value="ECO:0007669"/>
    <property type="project" value="UniProtKB-UniRule"/>
</dbReference>
<dbReference type="RefSeq" id="WP_200351178.1">
    <property type="nucleotide sequence ID" value="NZ_BAABHZ010000006.1"/>
</dbReference>
<feature type="domain" description="Large ribosomal subunit protein uL15/eL18" evidence="7">
    <location>
        <begin position="78"/>
        <end position="146"/>
    </location>
</feature>
<dbReference type="GO" id="GO:0022625">
    <property type="term" value="C:cytosolic large ribosomal subunit"/>
    <property type="evidence" value="ECO:0007669"/>
    <property type="project" value="TreeGrafter"/>
</dbReference>
<name>A0A934R0N8_9BACT</name>
<evidence type="ECO:0000259" key="7">
    <source>
        <dbReference type="Pfam" id="PF00828"/>
    </source>
</evidence>
<dbReference type="PANTHER" id="PTHR12934:SF11">
    <property type="entry name" value="LARGE RIBOSOMAL SUBUNIT PROTEIN UL15M"/>
    <property type="match status" value="1"/>
</dbReference>
<protein>
    <recommendedName>
        <fullName evidence="4">Large ribosomal subunit protein uL15</fullName>
    </recommendedName>
</protein>
<dbReference type="Gene3D" id="3.100.10.10">
    <property type="match status" value="1"/>
</dbReference>
<evidence type="ECO:0000256" key="4">
    <source>
        <dbReference type="HAMAP-Rule" id="MF_01341"/>
    </source>
</evidence>
<evidence type="ECO:0000256" key="3">
    <source>
        <dbReference type="ARBA" id="ARBA00023274"/>
    </source>
</evidence>
<evidence type="ECO:0000256" key="2">
    <source>
        <dbReference type="ARBA" id="ARBA00022980"/>
    </source>
</evidence>
<keyword evidence="9" id="KW-1185">Reference proteome</keyword>
<evidence type="ECO:0000313" key="8">
    <source>
        <dbReference type="EMBL" id="MBK1816228.1"/>
    </source>
</evidence>
<dbReference type="GO" id="GO:0006412">
    <property type="term" value="P:translation"/>
    <property type="evidence" value="ECO:0007669"/>
    <property type="project" value="UniProtKB-UniRule"/>
</dbReference>
<accession>A0A934R0N8</accession>
<dbReference type="Pfam" id="PF00828">
    <property type="entry name" value="Ribosomal_L27A"/>
    <property type="match status" value="1"/>
</dbReference>
<dbReference type="InterPro" id="IPR001196">
    <property type="entry name" value="Ribosomal_uL15_CS"/>
</dbReference>
<organism evidence="8 9">
    <name type="scientific">Luteolibacter yonseiensis</name>
    <dbReference type="NCBI Taxonomy" id="1144680"/>
    <lineage>
        <taxon>Bacteria</taxon>
        <taxon>Pseudomonadati</taxon>
        <taxon>Verrucomicrobiota</taxon>
        <taxon>Verrucomicrobiia</taxon>
        <taxon>Verrucomicrobiales</taxon>
        <taxon>Verrucomicrobiaceae</taxon>
        <taxon>Luteolibacter</taxon>
    </lineage>
</organism>
<comment type="similarity">
    <text evidence="1 4 5">Belongs to the universal ribosomal protein uL15 family.</text>
</comment>
<dbReference type="SUPFAM" id="SSF52080">
    <property type="entry name" value="Ribosomal proteins L15p and L18e"/>
    <property type="match status" value="1"/>
</dbReference>
<reference evidence="8" key="1">
    <citation type="submission" date="2021-01" db="EMBL/GenBank/DDBJ databases">
        <title>Modified the classification status of verrucomicrobia.</title>
        <authorList>
            <person name="Feng X."/>
        </authorList>
    </citation>
    <scope>NUCLEOTIDE SEQUENCE</scope>
    <source>
        <strain evidence="8">JCM 18052</strain>
    </source>
</reference>
<evidence type="ECO:0000313" key="9">
    <source>
        <dbReference type="Proteomes" id="UP000600139"/>
    </source>
</evidence>
<proteinExistence type="inferred from homology"/>
<feature type="region of interest" description="Disordered" evidence="6">
    <location>
        <begin position="1"/>
        <end position="59"/>
    </location>
</feature>
<feature type="compositionally biased region" description="Polar residues" evidence="6">
    <location>
        <begin position="1"/>
        <end position="10"/>
    </location>
</feature>
<dbReference type="Proteomes" id="UP000600139">
    <property type="component" value="Unassembled WGS sequence"/>
</dbReference>
<dbReference type="InterPro" id="IPR030878">
    <property type="entry name" value="Ribosomal_uL15"/>
</dbReference>
<gene>
    <name evidence="4 8" type="primary">rplO</name>
    <name evidence="8" type="ORF">JIN84_11445</name>
</gene>
<sequence length="150" mass="15868">MELHSFSPNPGSKHRNKRLGCGESSGHGKTSCKGNKGQKARSGSGTRVGFEGGQMPLHRRLPKRGFNNYDFRDKVAVFNVGELDDLFDAGATVDEAALKGQGLVNGTFDKVKVLGVGEVTKALHLVVFNASASAREKIEKAGGTVTVPTA</sequence>
<evidence type="ECO:0000256" key="6">
    <source>
        <dbReference type="SAM" id="MobiDB-lite"/>
    </source>
</evidence>
<dbReference type="PANTHER" id="PTHR12934">
    <property type="entry name" value="50S RIBOSOMAL PROTEIN L15"/>
    <property type="match status" value="1"/>
</dbReference>
<evidence type="ECO:0000256" key="1">
    <source>
        <dbReference type="ARBA" id="ARBA00007320"/>
    </source>
</evidence>
<dbReference type="NCBIfam" id="TIGR01071">
    <property type="entry name" value="rplO_bact"/>
    <property type="match status" value="1"/>
</dbReference>
<dbReference type="InterPro" id="IPR005749">
    <property type="entry name" value="Ribosomal_uL15_bac-type"/>
</dbReference>
<dbReference type="InterPro" id="IPR021131">
    <property type="entry name" value="Ribosomal_uL15/eL18"/>
</dbReference>
<dbReference type="GO" id="GO:0003735">
    <property type="term" value="F:structural constituent of ribosome"/>
    <property type="evidence" value="ECO:0007669"/>
    <property type="project" value="InterPro"/>
</dbReference>